<dbReference type="Pfam" id="PF07735">
    <property type="entry name" value="FBA_2"/>
    <property type="match status" value="1"/>
</dbReference>
<dbReference type="PANTHER" id="PTHR21503">
    <property type="entry name" value="F-BOX-CONTAINING HYPOTHETICAL PROTEIN C.ELEGANS"/>
    <property type="match status" value="1"/>
</dbReference>
<name>A0A1I7UMK3_9PELO</name>
<organism evidence="2 3">
    <name type="scientific">Caenorhabditis tropicalis</name>
    <dbReference type="NCBI Taxonomy" id="1561998"/>
    <lineage>
        <taxon>Eukaryota</taxon>
        <taxon>Metazoa</taxon>
        <taxon>Ecdysozoa</taxon>
        <taxon>Nematoda</taxon>
        <taxon>Chromadorea</taxon>
        <taxon>Rhabditida</taxon>
        <taxon>Rhabditina</taxon>
        <taxon>Rhabditomorpha</taxon>
        <taxon>Rhabditoidea</taxon>
        <taxon>Rhabditidae</taxon>
        <taxon>Peloderinae</taxon>
        <taxon>Caenorhabditis</taxon>
    </lineage>
</organism>
<proteinExistence type="predicted"/>
<sequence length="155" mass="17918">MNQQTISSHQYPWLTMNNLLEINPSHLEMRETKFTNEEMNLFIRNWINGGNSNLRSLAFRLNNLNLETILNGIPSVLRTAPGSMPYNWCPLSSFYSLFSVLPPELITFCFDQFFEIRNVNGVVASIVVERVANDDFILLTWPDYKGQPYPVELIV</sequence>
<dbReference type="InterPro" id="IPR012885">
    <property type="entry name" value="F-box_Sdz-33"/>
</dbReference>
<reference evidence="3" key="1">
    <citation type="submission" date="2016-11" db="UniProtKB">
        <authorList>
            <consortium name="WormBaseParasite"/>
        </authorList>
    </citation>
    <scope>IDENTIFICATION</scope>
</reference>
<accession>A0A1I7UMK3</accession>
<dbReference type="AlphaFoldDB" id="A0A1I7UMK3"/>
<evidence type="ECO:0000313" key="2">
    <source>
        <dbReference type="Proteomes" id="UP000095282"/>
    </source>
</evidence>
<dbReference type="WBParaSite" id="Csp11.Scaffold630.g17473.t1">
    <property type="protein sequence ID" value="Csp11.Scaffold630.g17473.t1"/>
    <property type="gene ID" value="Csp11.Scaffold630.g17473"/>
</dbReference>
<keyword evidence="2" id="KW-1185">Reference proteome</keyword>
<feature type="domain" description="Sdz-33 F-box" evidence="1">
    <location>
        <begin position="6"/>
        <end position="58"/>
    </location>
</feature>
<dbReference type="Proteomes" id="UP000095282">
    <property type="component" value="Unplaced"/>
</dbReference>
<evidence type="ECO:0000259" key="1">
    <source>
        <dbReference type="Pfam" id="PF07735"/>
    </source>
</evidence>
<evidence type="ECO:0000313" key="3">
    <source>
        <dbReference type="WBParaSite" id="Csp11.Scaffold630.g17473.t1"/>
    </source>
</evidence>
<protein>
    <submittedName>
        <fullName evidence="3">FBA_2 domain-containing protein</fullName>
    </submittedName>
</protein>